<dbReference type="AlphaFoldDB" id="A0A8J3AP13"/>
<dbReference type="Gene3D" id="3.40.50.2300">
    <property type="match status" value="1"/>
</dbReference>
<feature type="modified residue" description="4-aspartylphosphate" evidence="3 5">
    <location>
        <position position="39"/>
    </location>
</feature>
<dbReference type="EMBL" id="BMHB01000001">
    <property type="protein sequence ID" value="GGI14186.1"/>
    <property type="molecule type" value="Genomic_DNA"/>
</dbReference>
<organism evidence="8 9">
    <name type="scientific">Gottfriedia solisilvae</name>
    <dbReference type="NCBI Taxonomy" id="1516104"/>
    <lineage>
        <taxon>Bacteria</taxon>
        <taxon>Bacillati</taxon>
        <taxon>Bacillota</taxon>
        <taxon>Bacilli</taxon>
        <taxon>Bacillales</taxon>
        <taxon>Bacillaceae</taxon>
        <taxon>Gottfriedia</taxon>
    </lineage>
</organism>
<feature type="active site" evidence="3 4">
    <location>
        <position position="179"/>
    </location>
</feature>
<sequence>MIGNILSSDEGIHVIGTAKTGKEAIEKVIQLKPDVVTLDIEMPVMNGLDALKVIMKECPVPVIMLSSLTQEGATSSFIALDNGAVDFVPKPSGAISLDIETVSEQIIKKVKMAVTVNLNKLQLPKQTPKLPIRKISKVPAVVEETKIPVKNENKVQIAKPTDTNVFTKLSNRIVCIGTSTGGPRALQEVLTKIPNGFQPPILIVQHMPAGFTNSLAIRLDKLSAIHVKEAENGERVTNGTAYIAPGGFHMKVIQKNNELLIELSEEPPKNGHRPSVDVLFESISSLKNYEITSAILTGMGADGAKGMKLIKQQCKGTTIAESEETSVVFGMPKAAALLNVVDEVVPIQLVADTIIKHSK</sequence>
<dbReference type="PIRSF" id="PIRSF000876">
    <property type="entry name" value="RR_chemtxs_CheB"/>
    <property type="match status" value="1"/>
</dbReference>
<dbReference type="SUPFAM" id="SSF52738">
    <property type="entry name" value="Methylesterase CheB, C-terminal domain"/>
    <property type="match status" value="1"/>
</dbReference>
<dbReference type="InterPro" id="IPR035909">
    <property type="entry name" value="CheB_C"/>
</dbReference>
<dbReference type="GO" id="GO:0006935">
    <property type="term" value="P:chemotaxis"/>
    <property type="evidence" value="ECO:0007669"/>
    <property type="project" value="UniProtKB-UniRule"/>
</dbReference>
<dbReference type="EC" id="3.5.1.44" evidence="3"/>
<evidence type="ECO:0000313" key="8">
    <source>
        <dbReference type="EMBL" id="GGI14186.1"/>
    </source>
</evidence>
<comment type="function">
    <text evidence="3">Involved in chemotaxis. Part of a chemotaxis signal transduction system that modulates chemotaxis in response to various stimuli. Catalyzes the demethylation of specific methylglutamate residues introduced into the chemoreceptors (methyl-accepting chemotaxis proteins or MCP) by CheR. Also mediates the irreversible deamidation of specific glutamine residues to glutamic acid.</text>
</comment>
<feature type="active site" evidence="3 4">
    <location>
        <position position="302"/>
    </location>
</feature>
<keyword evidence="3 4" id="KW-0145">Chemotaxis</keyword>
<dbReference type="PROSITE" id="PS50110">
    <property type="entry name" value="RESPONSE_REGULATORY"/>
    <property type="match status" value="1"/>
</dbReference>
<dbReference type="PANTHER" id="PTHR42872:SF3">
    <property type="entry name" value="PROTEIN-GLUTAMATE METHYLESTERASE_PROTEIN-GLUTAMINE GLUTAMINASE 1"/>
    <property type="match status" value="1"/>
</dbReference>
<proteinExistence type="inferred from homology"/>
<name>A0A8J3AP13_9BACI</name>
<comment type="domain">
    <text evidence="3">Contains a C-terminal catalytic domain, and an N-terminal region which modulates catalytic activity.</text>
</comment>
<evidence type="ECO:0000256" key="2">
    <source>
        <dbReference type="ARBA" id="ARBA00048267"/>
    </source>
</evidence>
<comment type="caution">
    <text evidence="8">The sequence shown here is derived from an EMBL/GenBank/DDBJ whole genome shotgun (WGS) entry which is preliminary data.</text>
</comment>
<comment type="similarity">
    <text evidence="3">Belongs to the CheB family.</text>
</comment>
<evidence type="ECO:0000259" key="6">
    <source>
        <dbReference type="PROSITE" id="PS50110"/>
    </source>
</evidence>
<evidence type="ECO:0000256" key="4">
    <source>
        <dbReference type="PROSITE-ProRule" id="PRU00050"/>
    </source>
</evidence>
<dbReference type="Proteomes" id="UP000626244">
    <property type="component" value="Unassembled WGS sequence"/>
</dbReference>
<feature type="active site" evidence="3 4">
    <location>
        <position position="206"/>
    </location>
</feature>
<dbReference type="NCBIfam" id="NF001965">
    <property type="entry name" value="PRK00742.1"/>
    <property type="match status" value="1"/>
</dbReference>
<dbReference type="HAMAP" id="MF_00099">
    <property type="entry name" value="CheB_chemtxs"/>
    <property type="match status" value="1"/>
</dbReference>
<dbReference type="EC" id="3.1.1.61" evidence="3"/>
<keyword evidence="3 5" id="KW-0597">Phosphoprotein</keyword>
<gene>
    <name evidence="3" type="primary">cheB</name>
    <name evidence="8" type="ORF">GCM10007380_21680</name>
</gene>
<evidence type="ECO:0000313" key="9">
    <source>
        <dbReference type="Proteomes" id="UP000626244"/>
    </source>
</evidence>
<protein>
    <recommendedName>
        <fullName evidence="3">Protein-glutamate methylesterase/protein-glutamine glutaminase</fullName>
        <ecNumber evidence="3">3.1.1.61</ecNumber>
        <ecNumber evidence="3">3.5.1.44</ecNumber>
    </recommendedName>
</protein>
<dbReference type="PANTHER" id="PTHR42872">
    <property type="entry name" value="PROTEIN-GLUTAMATE METHYLESTERASE/PROTEIN-GLUTAMINE GLUTAMINASE"/>
    <property type="match status" value="1"/>
</dbReference>
<dbReference type="CDD" id="cd16432">
    <property type="entry name" value="CheB_Rec"/>
    <property type="match status" value="1"/>
</dbReference>
<dbReference type="InterPro" id="IPR000673">
    <property type="entry name" value="Sig_transdc_resp-reg_Me-estase"/>
</dbReference>
<accession>A0A8J3AP13</accession>
<evidence type="ECO:0000259" key="7">
    <source>
        <dbReference type="PROSITE" id="PS50122"/>
    </source>
</evidence>
<evidence type="ECO:0000256" key="3">
    <source>
        <dbReference type="HAMAP-Rule" id="MF_00099"/>
    </source>
</evidence>
<dbReference type="GO" id="GO:0005737">
    <property type="term" value="C:cytoplasm"/>
    <property type="evidence" value="ECO:0007669"/>
    <property type="project" value="UniProtKB-SubCell"/>
</dbReference>
<dbReference type="GO" id="GO:0008984">
    <property type="term" value="F:protein-glutamate methylesterase activity"/>
    <property type="evidence" value="ECO:0007669"/>
    <property type="project" value="UniProtKB-UniRule"/>
</dbReference>
<dbReference type="InterPro" id="IPR008248">
    <property type="entry name" value="CheB-like"/>
</dbReference>
<comment type="catalytic activity">
    <reaction evidence="3">
        <text>L-glutaminyl-[protein] + H2O = L-glutamyl-[protein] + NH4(+)</text>
        <dbReference type="Rhea" id="RHEA:16441"/>
        <dbReference type="Rhea" id="RHEA-COMP:10207"/>
        <dbReference type="Rhea" id="RHEA-COMP:10208"/>
        <dbReference type="ChEBI" id="CHEBI:15377"/>
        <dbReference type="ChEBI" id="CHEBI:28938"/>
        <dbReference type="ChEBI" id="CHEBI:29973"/>
        <dbReference type="ChEBI" id="CHEBI:30011"/>
        <dbReference type="EC" id="3.5.1.44"/>
    </reaction>
</comment>
<dbReference type="CDD" id="cd17541">
    <property type="entry name" value="REC_CheB-like"/>
    <property type="match status" value="1"/>
</dbReference>
<dbReference type="GO" id="GO:0050568">
    <property type="term" value="F:protein-glutamine glutaminase activity"/>
    <property type="evidence" value="ECO:0007669"/>
    <property type="project" value="UniProtKB-UniRule"/>
</dbReference>
<dbReference type="PROSITE" id="PS50122">
    <property type="entry name" value="CHEB"/>
    <property type="match status" value="1"/>
</dbReference>
<dbReference type="InterPro" id="IPR001789">
    <property type="entry name" value="Sig_transdc_resp-reg_receiver"/>
</dbReference>
<reference evidence="9" key="1">
    <citation type="journal article" date="2019" name="Int. J. Syst. Evol. Microbiol.">
        <title>The Global Catalogue of Microorganisms (GCM) 10K type strain sequencing project: providing services to taxonomists for standard genome sequencing and annotation.</title>
        <authorList>
            <consortium name="The Broad Institute Genomics Platform"/>
            <consortium name="The Broad Institute Genome Sequencing Center for Infectious Disease"/>
            <person name="Wu L."/>
            <person name="Ma J."/>
        </authorList>
    </citation>
    <scope>NUCLEOTIDE SEQUENCE [LARGE SCALE GENOMIC DNA]</scope>
    <source>
        <strain evidence="9">CGMCC 1.14993</strain>
    </source>
</reference>
<feature type="domain" description="CheB-type methylesterase" evidence="7">
    <location>
        <begin position="167"/>
        <end position="359"/>
    </location>
</feature>
<feature type="domain" description="Response regulatory" evidence="6">
    <location>
        <begin position="1"/>
        <end position="105"/>
    </location>
</feature>
<comment type="catalytic activity">
    <reaction evidence="2 3">
        <text>[protein]-L-glutamate 5-O-methyl ester + H2O = L-glutamyl-[protein] + methanol + H(+)</text>
        <dbReference type="Rhea" id="RHEA:23236"/>
        <dbReference type="Rhea" id="RHEA-COMP:10208"/>
        <dbReference type="Rhea" id="RHEA-COMP:10311"/>
        <dbReference type="ChEBI" id="CHEBI:15377"/>
        <dbReference type="ChEBI" id="CHEBI:15378"/>
        <dbReference type="ChEBI" id="CHEBI:17790"/>
        <dbReference type="ChEBI" id="CHEBI:29973"/>
        <dbReference type="ChEBI" id="CHEBI:82795"/>
        <dbReference type="EC" id="3.1.1.61"/>
    </reaction>
</comment>
<evidence type="ECO:0000256" key="1">
    <source>
        <dbReference type="ARBA" id="ARBA00022801"/>
    </source>
</evidence>
<dbReference type="SMART" id="SM00448">
    <property type="entry name" value="REC"/>
    <property type="match status" value="1"/>
</dbReference>
<dbReference type="InterPro" id="IPR011006">
    <property type="entry name" value="CheY-like_superfamily"/>
</dbReference>
<comment type="PTM">
    <text evidence="3">Phosphorylated by CheA. Phosphorylation of the N-terminal regulatory domain activates the methylesterase activity.</text>
</comment>
<keyword evidence="1 3" id="KW-0378">Hydrolase</keyword>
<keyword evidence="3" id="KW-0963">Cytoplasm</keyword>
<keyword evidence="9" id="KW-1185">Reference proteome</keyword>
<dbReference type="Pfam" id="PF01339">
    <property type="entry name" value="CheB_methylest"/>
    <property type="match status" value="1"/>
</dbReference>
<evidence type="ECO:0000256" key="5">
    <source>
        <dbReference type="PROSITE-ProRule" id="PRU00169"/>
    </source>
</evidence>
<dbReference type="GO" id="GO:0000156">
    <property type="term" value="F:phosphorelay response regulator activity"/>
    <property type="evidence" value="ECO:0007669"/>
    <property type="project" value="InterPro"/>
</dbReference>
<dbReference type="SUPFAM" id="SSF52172">
    <property type="entry name" value="CheY-like"/>
    <property type="match status" value="1"/>
</dbReference>
<dbReference type="Pfam" id="PF00072">
    <property type="entry name" value="Response_reg"/>
    <property type="match status" value="1"/>
</dbReference>
<comment type="subcellular location">
    <subcellularLocation>
        <location evidence="3">Cytoplasm</location>
    </subcellularLocation>
</comment>
<dbReference type="Gene3D" id="3.40.50.180">
    <property type="entry name" value="Methylesterase CheB, C-terminal domain"/>
    <property type="match status" value="1"/>
</dbReference>